<dbReference type="GO" id="GO:0009117">
    <property type="term" value="P:nucleotide metabolic process"/>
    <property type="evidence" value="ECO:0007669"/>
    <property type="project" value="TreeGrafter"/>
</dbReference>
<evidence type="ECO:0000256" key="3">
    <source>
        <dbReference type="PROSITE-ProRule" id="PRU00464"/>
    </source>
</evidence>
<accession>A0A917S7P1</accession>
<dbReference type="PROSITE" id="PS00892">
    <property type="entry name" value="HIT_1"/>
    <property type="match status" value="1"/>
</dbReference>
<dbReference type="InterPro" id="IPR001310">
    <property type="entry name" value="Histidine_triad_HIT"/>
</dbReference>
<reference evidence="5" key="2">
    <citation type="submission" date="2020-09" db="EMBL/GenBank/DDBJ databases">
        <authorList>
            <person name="Sun Q."/>
            <person name="Zhou Y."/>
        </authorList>
    </citation>
    <scope>NUCLEOTIDE SEQUENCE</scope>
    <source>
        <strain evidence="5">CGMCC 4.7306</strain>
    </source>
</reference>
<comment type="caution">
    <text evidence="5">The sequence shown here is derived from an EMBL/GenBank/DDBJ whole genome shotgun (WGS) entry which is preliminary data.</text>
</comment>
<dbReference type="PANTHER" id="PTHR46648">
    <property type="entry name" value="HIT FAMILY PROTEIN 1"/>
    <property type="match status" value="1"/>
</dbReference>
<feature type="active site" description="Tele-AMP-histidine intermediate" evidence="1">
    <location>
        <position position="101"/>
    </location>
</feature>
<dbReference type="GO" id="GO:0003824">
    <property type="term" value="F:catalytic activity"/>
    <property type="evidence" value="ECO:0007669"/>
    <property type="project" value="InterPro"/>
</dbReference>
<dbReference type="PANTHER" id="PTHR46648:SF1">
    <property type="entry name" value="ADENOSINE 5'-MONOPHOSPHORAMIDASE HNT1"/>
    <property type="match status" value="1"/>
</dbReference>
<dbReference type="InterPro" id="IPR019808">
    <property type="entry name" value="Histidine_triad_CS"/>
</dbReference>
<keyword evidence="6" id="KW-1185">Reference proteome</keyword>
<dbReference type="SUPFAM" id="SSF54197">
    <property type="entry name" value="HIT-like"/>
    <property type="match status" value="1"/>
</dbReference>
<gene>
    <name evidence="5" type="ORF">GCM10011575_18290</name>
</gene>
<evidence type="ECO:0000256" key="2">
    <source>
        <dbReference type="PIRSR" id="PIRSR601310-3"/>
    </source>
</evidence>
<dbReference type="EMBL" id="BMMZ01000004">
    <property type="protein sequence ID" value="GGL60115.1"/>
    <property type="molecule type" value="Genomic_DNA"/>
</dbReference>
<reference evidence="5" key="1">
    <citation type="journal article" date="2014" name="Int. J. Syst. Evol. Microbiol.">
        <title>Complete genome sequence of Corynebacterium casei LMG S-19264T (=DSM 44701T), isolated from a smear-ripened cheese.</title>
        <authorList>
            <consortium name="US DOE Joint Genome Institute (JGI-PGF)"/>
            <person name="Walter F."/>
            <person name="Albersmeier A."/>
            <person name="Kalinowski J."/>
            <person name="Ruckert C."/>
        </authorList>
    </citation>
    <scope>NUCLEOTIDE SEQUENCE</scope>
    <source>
        <strain evidence="5">CGMCC 4.7306</strain>
    </source>
</reference>
<dbReference type="Pfam" id="PF01230">
    <property type="entry name" value="HIT"/>
    <property type="match status" value="1"/>
</dbReference>
<protein>
    <recommendedName>
        <fullName evidence="4">HIT domain-containing protein</fullName>
    </recommendedName>
</protein>
<dbReference type="Proteomes" id="UP000613840">
    <property type="component" value="Unassembled WGS sequence"/>
</dbReference>
<proteinExistence type="predicted"/>
<feature type="short sequence motif" description="Histidine triad motif" evidence="2 3">
    <location>
        <begin position="99"/>
        <end position="103"/>
    </location>
</feature>
<evidence type="ECO:0000256" key="1">
    <source>
        <dbReference type="PIRSR" id="PIRSR601310-1"/>
    </source>
</evidence>
<dbReference type="Gene3D" id="3.30.428.10">
    <property type="entry name" value="HIT-like"/>
    <property type="match status" value="1"/>
</dbReference>
<dbReference type="AlphaFoldDB" id="A0A917S7P1"/>
<organism evidence="5 6">
    <name type="scientific">Microlunatus endophyticus</name>
    <dbReference type="NCBI Taxonomy" id="1716077"/>
    <lineage>
        <taxon>Bacteria</taxon>
        <taxon>Bacillati</taxon>
        <taxon>Actinomycetota</taxon>
        <taxon>Actinomycetes</taxon>
        <taxon>Propionibacteriales</taxon>
        <taxon>Propionibacteriaceae</taxon>
        <taxon>Microlunatus</taxon>
    </lineage>
</organism>
<dbReference type="PROSITE" id="PS51084">
    <property type="entry name" value="HIT_2"/>
    <property type="match status" value="1"/>
</dbReference>
<evidence type="ECO:0000259" key="4">
    <source>
        <dbReference type="PROSITE" id="PS51084"/>
    </source>
</evidence>
<evidence type="ECO:0000313" key="5">
    <source>
        <dbReference type="EMBL" id="GGL60115.1"/>
    </source>
</evidence>
<evidence type="ECO:0000313" key="6">
    <source>
        <dbReference type="Proteomes" id="UP000613840"/>
    </source>
</evidence>
<name>A0A917S7P1_9ACTN</name>
<dbReference type="InterPro" id="IPR036265">
    <property type="entry name" value="HIT-like_sf"/>
</dbReference>
<feature type="domain" description="HIT" evidence="4">
    <location>
        <begin position="5"/>
        <end position="114"/>
    </location>
</feature>
<sequence>MPDCVFCSLLNGDGSAEWLWRGQSASALLPLRHGWLALGHTLVISNEHAVGVQDVSPHGIQEVALLVQRVAQQMATTIGASGVNVLNASGPNSDQTVDHLHFHVVPRWADDGLDTWVHGRSSHELGDGWFDELRGGLASTISDPS</sequence>
<dbReference type="InterPro" id="IPR011146">
    <property type="entry name" value="HIT-like"/>
</dbReference>